<accession>A0A8R1W644</accession>
<dbReference type="GeneID" id="100569394"/>
<evidence type="ECO:0000256" key="2">
    <source>
        <dbReference type="SAM" id="SignalP"/>
    </source>
</evidence>
<feature type="chain" id="PRO_5035818336" description="Secreted protein" evidence="2">
    <location>
        <begin position="27"/>
        <end position="231"/>
    </location>
</feature>
<keyword evidence="4" id="KW-1185">Reference proteome</keyword>
<name>A0A8R1W644_ACYPI</name>
<feature type="signal peptide" evidence="2">
    <location>
        <begin position="1"/>
        <end position="26"/>
    </location>
</feature>
<dbReference type="RefSeq" id="XP_003245027.1">
    <property type="nucleotide sequence ID" value="XM_003244979.4"/>
</dbReference>
<reference evidence="4" key="1">
    <citation type="submission" date="2010-06" db="EMBL/GenBank/DDBJ databases">
        <authorList>
            <person name="Jiang H."/>
            <person name="Abraham K."/>
            <person name="Ali S."/>
            <person name="Alsbrooks S.L."/>
            <person name="Anim B.N."/>
            <person name="Anosike U.S."/>
            <person name="Attaway T."/>
            <person name="Bandaranaike D.P."/>
            <person name="Battles P.K."/>
            <person name="Bell S.N."/>
            <person name="Bell A.V."/>
            <person name="Beltran B."/>
            <person name="Bickham C."/>
            <person name="Bustamante Y."/>
            <person name="Caleb T."/>
            <person name="Canada A."/>
            <person name="Cardenas V."/>
            <person name="Carter K."/>
            <person name="Chacko J."/>
            <person name="Chandrabose M.N."/>
            <person name="Chavez D."/>
            <person name="Chavez A."/>
            <person name="Chen L."/>
            <person name="Chu H.-S."/>
            <person name="Claassen K.J."/>
            <person name="Cockrell R."/>
            <person name="Collins M."/>
            <person name="Cooper J.A."/>
            <person name="Cree A."/>
            <person name="Curry S.M."/>
            <person name="Da Y."/>
            <person name="Dao M.D."/>
            <person name="Das B."/>
            <person name="Davila M.-L."/>
            <person name="Davy-Carroll L."/>
            <person name="Denson S."/>
            <person name="Dinh H."/>
            <person name="Ebong V.E."/>
            <person name="Edwards J.R."/>
            <person name="Egan A."/>
            <person name="El-Daye J."/>
            <person name="Escobedo L."/>
            <person name="Fernandez S."/>
            <person name="Fernando P.R."/>
            <person name="Flagg N."/>
            <person name="Forbes L.D."/>
            <person name="Fowler R.G."/>
            <person name="Fu Q."/>
            <person name="Gabisi R.A."/>
            <person name="Ganer J."/>
            <person name="Garbino Pronczuk A."/>
            <person name="Garcia R.M."/>
            <person name="Garner T."/>
            <person name="Garrett T.E."/>
            <person name="Gonzalez D.A."/>
            <person name="Hamid H."/>
            <person name="Hawkins E.S."/>
            <person name="Hirani K."/>
            <person name="Hogues M.E."/>
            <person name="Hollins B."/>
            <person name="Hsiao C.-H."/>
            <person name="Jabil R."/>
            <person name="James M.L."/>
            <person name="Jhangiani S.N."/>
            <person name="Johnson B."/>
            <person name="Johnson Q."/>
            <person name="Joshi V."/>
            <person name="Kalu J.B."/>
            <person name="Kam C."/>
            <person name="Kashfia A."/>
            <person name="Keebler J."/>
            <person name="Kisamo H."/>
            <person name="Kovar C.L."/>
            <person name="Lago L.A."/>
            <person name="Lai C.-Y."/>
            <person name="Laidlaw J."/>
            <person name="Lara F."/>
            <person name="Le T.-K."/>
            <person name="Lee S.L."/>
            <person name="Legall F.H."/>
            <person name="Lemon S.J."/>
            <person name="Lewis L.R."/>
            <person name="Li B."/>
            <person name="Liu Y."/>
            <person name="Liu Y.-S."/>
            <person name="Lopez J."/>
            <person name="Lozado R.J."/>
            <person name="Lu J."/>
            <person name="Madu R.C."/>
            <person name="Maheshwari M."/>
            <person name="Maheshwari R."/>
            <person name="Malloy K."/>
            <person name="Martinez E."/>
            <person name="Mathew T."/>
            <person name="Mercado I.C."/>
            <person name="Mercado C."/>
            <person name="Meyer B."/>
            <person name="Montgomery K."/>
            <person name="Morgan M.B."/>
            <person name="Munidasa M."/>
            <person name="Nazareth L.V."/>
            <person name="Nelson J."/>
            <person name="Ng B.M."/>
            <person name="Nguyen N.B."/>
            <person name="Nguyen P.Q."/>
            <person name="Nguyen T."/>
            <person name="Obregon M."/>
            <person name="Okwuonu G.O."/>
            <person name="Onwere C.G."/>
            <person name="Orozco G."/>
            <person name="Parra A."/>
            <person name="Patel S."/>
            <person name="Patil S."/>
            <person name="Perez A."/>
            <person name="Perez Y."/>
            <person name="Pham C."/>
            <person name="Primus E.L."/>
            <person name="Pu L.-L."/>
            <person name="Puazo M."/>
            <person name="Qin X."/>
            <person name="Quiroz J.B."/>
            <person name="Reese J."/>
            <person name="Richards S."/>
            <person name="Rives C.M."/>
            <person name="Robberts R."/>
            <person name="Ruiz S.J."/>
            <person name="Ruiz M.J."/>
            <person name="Santibanez J."/>
            <person name="Schneider B.W."/>
            <person name="Sisson I."/>
            <person name="Smith M."/>
            <person name="Sodergren E."/>
            <person name="Song X.-Z."/>
            <person name="Song B.B."/>
            <person name="Summersgill H."/>
            <person name="Thelus R."/>
            <person name="Thornton R.D."/>
            <person name="Trejos Z.Y."/>
            <person name="Usmani K."/>
            <person name="Vattathil S."/>
            <person name="Villasana D."/>
            <person name="Walker D.L."/>
            <person name="Wang S."/>
            <person name="Wang K."/>
            <person name="White C.S."/>
            <person name="Williams A.C."/>
            <person name="Williamson J."/>
            <person name="Wilson K."/>
            <person name="Woghiren I.O."/>
            <person name="Woodworth J.R."/>
            <person name="Worley K.C."/>
            <person name="Wright R.A."/>
            <person name="Wu W."/>
            <person name="Young L."/>
            <person name="Zhang L."/>
            <person name="Zhang J."/>
            <person name="Zhu Y."/>
            <person name="Muzny D.M."/>
            <person name="Weinstock G."/>
            <person name="Gibbs R.A."/>
        </authorList>
    </citation>
    <scope>NUCLEOTIDE SEQUENCE [LARGE SCALE GENOMIC DNA]</scope>
    <source>
        <strain evidence="4">LSR1</strain>
    </source>
</reference>
<proteinExistence type="predicted"/>
<evidence type="ECO:0000313" key="4">
    <source>
        <dbReference type="Proteomes" id="UP000007819"/>
    </source>
</evidence>
<dbReference type="KEGG" id="api:100569394"/>
<feature type="region of interest" description="Disordered" evidence="1">
    <location>
        <begin position="212"/>
        <end position="231"/>
    </location>
</feature>
<evidence type="ECO:0008006" key="5">
    <source>
        <dbReference type="Google" id="ProtNLM"/>
    </source>
</evidence>
<keyword evidence="2" id="KW-0732">Signal</keyword>
<dbReference type="EnsemblMetazoa" id="XM_003244979.4">
    <property type="protein sequence ID" value="XP_003245027.1"/>
    <property type="gene ID" value="LOC100569394"/>
</dbReference>
<feature type="compositionally biased region" description="Gly residues" evidence="1">
    <location>
        <begin position="39"/>
        <end position="54"/>
    </location>
</feature>
<reference evidence="3" key="2">
    <citation type="submission" date="2022-06" db="UniProtKB">
        <authorList>
            <consortium name="EnsemblMetazoa"/>
        </authorList>
    </citation>
    <scope>IDENTIFICATION</scope>
</reference>
<feature type="region of interest" description="Disordered" evidence="1">
    <location>
        <begin position="102"/>
        <end position="128"/>
    </location>
</feature>
<dbReference type="AlphaFoldDB" id="A0A8R1W644"/>
<sequence length="231" mass="23754">MIVSRRLLSGFLVIALTMSVLHNATAASASGNDGEDDGGGGGTGGGSIVDGGEGVTPSPSLMDRVSGVVDSVKMQASETLDGAGAAAGNAASVLSRLQPSVTKPMSEIGSGGGGMRITEKKLPSGDNALGRLQETKGRTVAAAKKVMDETIHKLQSTVSDIRRTISGDDRDDVGGDRRISNAMDSLLRAVGTEGKAMFEYASDVINETADRAKAAVDKAQQQQKPVRRPNQ</sequence>
<evidence type="ECO:0000313" key="3">
    <source>
        <dbReference type="EnsemblMetazoa" id="XP_003245027.1"/>
    </source>
</evidence>
<evidence type="ECO:0000256" key="1">
    <source>
        <dbReference type="SAM" id="MobiDB-lite"/>
    </source>
</evidence>
<protein>
    <recommendedName>
        <fullName evidence="5">Secreted protein</fullName>
    </recommendedName>
</protein>
<feature type="region of interest" description="Disordered" evidence="1">
    <location>
        <begin position="27"/>
        <end position="60"/>
    </location>
</feature>
<dbReference type="Proteomes" id="UP000007819">
    <property type="component" value="Chromosome A1"/>
</dbReference>
<dbReference type="OrthoDB" id="6623678at2759"/>
<organism evidence="3 4">
    <name type="scientific">Acyrthosiphon pisum</name>
    <name type="common">Pea aphid</name>
    <dbReference type="NCBI Taxonomy" id="7029"/>
    <lineage>
        <taxon>Eukaryota</taxon>
        <taxon>Metazoa</taxon>
        <taxon>Ecdysozoa</taxon>
        <taxon>Arthropoda</taxon>
        <taxon>Hexapoda</taxon>
        <taxon>Insecta</taxon>
        <taxon>Pterygota</taxon>
        <taxon>Neoptera</taxon>
        <taxon>Paraneoptera</taxon>
        <taxon>Hemiptera</taxon>
        <taxon>Sternorrhyncha</taxon>
        <taxon>Aphidomorpha</taxon>
        <taxon>Aphidoidea</taxon>
        <taxon>Aphididae</taxon>
        <taxon>Macrosiphini</taxon>
        <taxon>Acyrthosiphon</taxon>
    </lineage>
</organism>